<evidence type="ECO:0000313" key="3">
    <source>
        <dbReference type="EMBL" id="AUV83041.1"/>
    </source>
</evidence>
<dbReference type="InterPro" id="IPR006015">
    <property type="entry name" value="Universal_stress_UspA"/>
</dbReference>
<dbReference type="SUPFAM" id="SSF52402">
    <property type="entry name" value="Adenine nucleotide alpha hydrolases-like"/>
    <property type="match status" value="1"/>
</dbReference>
<dbReference type="Proteomes" id="UP000236584">
    <property type="component" value="Chromosome"/>
</dbReference>
<dbReference type="GeneID" id="35593719"/>
<dbReference type="RefSeq" id="WP_103426730.1">
    <property type="nucleotide sequence ID" value="NZ_CP026309.1"/>
</dbReference>
<protein>
    <submittedName>
        <fullName evidence="3">Universal stress protein</fullName>
    </submittedName>
</protein>
<dbReference type="EMBL" id="CP026309">
    <property type="protein sequence ID" value="AUV83041.1"/>
    <property type="molecule type" value="Genomic_DNA"/>
</dbReference>
<dbReference type="AlphaFoldDB" id="A0A2I8VM96"/>
<dbReference type="InterPro" id="IPR014729">
    <property type="entry name" value="Rossmann-like_a/b/a_fold"/>
</dbReference>
<dbReference type="PRINTS" id="PR01438">
    <property type="entry name" value="UNVRSLSTRESS"/>
</dbReference>
<feature type="domain" description="UspA" evidence="2">
    <location>
        <begin position="1"/>
        <end position="136"/>
    </location>
</feature>
<organism evidence="3 4">
    <name type="scientific">Salinigranum rubrum</name>
    <dbReference type="NCBI Taxonomy" id="755307"/>
    <lineage>
        <taxon>Archaea</taxon>
        <taxon>Methanobacteriati</taxon>
        <taxon>Methanobacteriota</taxon>
        <taxon>Stenosarchaea group</taxon>
        <taxon>Halobacteria</taxon>
        <taxon>Halobacteriales</taxon>
        <taxon>Haloferacaceae</taxon>
        <taxon>Salinigranum</taxon>
    </lineage>
</organism>
<dbReference type="InterPro" id="IPR006016">
    <property type="entry name" value="UspA"/>
</dbReference>
<dbReference type="PANTHER" id="PTHR46268">
    <property type="entry name" value="STRESS RESPONSE PROTEIN NHAX"/>
    <property type="match status" value="1"/>
</dbReference>
<proteinExistence type="inferred from homology"/>
<sequence length="136" mass="14478">MVKRILVPVDGSPKSEKAIRFVTEEWPDADIVLLSVIDPVESGYSGSALPSGAEEWYERARSEAEAHLADLTAEHGIDAEQVVVAGRPASSIVEVAEDVDHVVMGSHGRTGVSRVVLGSVAEAVVRRSPVPVTIVR</sequence>
<accession>A0A2I8VM96</accession>
<evidence type="ECO:0000256" key="1">
    <source>
        <dbReference type="ARBA" id="ARBA00008791"/>
    </source>
</evidence>
<name>A0A2I8VM96_9EURY</name>
<comment type="similarity">
    <text evidence="1">Belongs to the universal stress protein A family.</text>
</comment>
<gene>
    <name evidence="3" type="ORF">C2R22_16465</name>
</gene>
<dbReference type="Pfam" id="PF00582">
    <property type="entry name" value="Usp"/>
    <property type="match status" value="1"/>
</dbReference>
<evidence type="ECO:0000259" key="2">
    <source>
        <dbReference type="Pfam" id="PF00582"/>
    </source>
</evidence>
<dbReference type="CDD" id="cd00293">
    <property type="entry name" value="USP-like"/>
    <property type="match status" value="1"/>
</dbReference>
<dbReference type="Gene3D" id="3.40.50.620">
    <property type="entry name" value="HUPs"/>
    <property type="match status" value="1"/>
</dbReference>
<dbReference type="KEGG" id="srub:C2R22_16465"/>
<evidence type="ECO:0000313" key="4">
    <source>
        <dbReference type="Proteomes" id="UP000236584"/>
    </source>
</evidence>
<reference evidence="3 4" key="1">
    <citation type="submission" date="2018-01" db="EMBL/GenBank/DDBJ databases">
        <title>Complete genome sequence of Salinigranum rubrum GX10T, an extremely halophilic archaeon isolated from a marine solar saltern.</title>
        <authorList>
            <person name="Han S."/>
        </authorList>
    </citation>
    <scope>NUCLEOTIDE SEQUENCE [LARGE SCALE GENOMIC DNA]</scope>
    <source>
        <strain evidence="3 4">GX10</strain>
    </source>
</reference>
<keyword evidence="4" id="KW-1185">Reference proteome</keyword>
<dbReference type="PANTHER" id="PTHR46268:SF24">
    <property type="entry name" value="UNIVERSAL STRESS PROTEIN"/>
    <property type="match status" value="1"/>
</dbReference>
<dbReference type="OrthoDB" id="105697at2157"/>